<evidence type="ECO:0000313" key="1">
    <source>
        <dbReference type="EMBL" id="KAF1994937.1"/>
    </source>
</evidence>
<sequence length="74" mass="8312">MRWVALTGVCWKSGVVNGIEVSGHVEQYSLPVVKSLLSRHKLKLDVQCGRYGAMRIVDVQDCSRGDLQPVWCPR</sequence>
<dbReference type="EMBL" id="ML977649">
    <property type="protein sequence ID" value="KAF1994937.1"/>
    <property type="molecule type" value="Genomic_DNA"/>
</dbReference>
<dbReference type="Proteomes" id="UP000799779">
    <property type="component" value="Unassembled WGS sequence"/>
</dbReference>
<dbReference type="AlphaFoldDB" id="A0A6A5W167"/>
<accession>A0A6A5W167</accession>
<organism evidence="1 2">
    <name type="scientific">Amniculicola lignicola CBS 123094</name>
    <dbReference type="NCBI Taxonomy" id="1392246"/>
    <lineage>
        <taxon>Eukaryota</taxon>
        <taxon>Fungi</taxon>
        <taxon>Dikarya</taxon>
        <taxon>Ascomycota</taxon>
        <taxon>Pezizomycotina</taxon>
        <taxon>Dothideomycetes</taxon>
        <taxon>Pleosporomycetidae</taxon>
        <taxon>Pleosporales</taxon>
        <taxon>Amniculicolaceae</taxon>
        <taxon>Amniculicola</taxon>
    </lineage>
</organism>
<gene>
    <name evidence="1" type="ORF">P154DRAFT_526729</name>
</gene>
<proteinExistence type="predicted"/>
<protein>
    <submittedName>
        <fullName evidence="1">Uncharacterized protein</fullName>
    </submittedName>
</protein>
<reference evidence="1" key="1">
    <citation type="journal article" date="2020" name="Stud. Mycol.">
        <title>101 Dothideomycetes genomes: a test case for predicting lifestyles and emergence of pathogens.</title>
        <authorList>
            <person name="Haridas S."/>
            <person name="Albert R."/>
            <person name="Binder M."/>
            <person name="Bloem J."/>
            <person name="Labutti K."/>
            <person name="Salamov A."/>
            <person name="Andreopoulos B."/>
            <person name="Baker S."/>
            <person name="Barry K."/>
            <person name="Bills G."/>
            <person name="Bluhm B."/>
            <person name="Cannon C."/>
            <person name="Castanera R."/>
            <person name="Culley D."/>
            <person name="Daum C."/>
            <person name="Ezra D."/>
            <person name="Gonzalez J."/>
            <person name="Henrissat B."/>
            <person name="Kuo A."/>
            <person name="Liang C."/>
            <person name="Lipzen A."/>
            <person name="Lutzoni F."/>
            <person name="Magnuson J."/>
            <person name="Mondo S."/>
            <person name="Nolan M."/>
            <person name="Ohm R."/>
            <person name="Pangilinan J."/>
            <person name="Park H.-J."/>
            <person name="Ramirez L."/>
            <person name="Alfaro M."/>
            <person name="Sun H."/>
            <person name="Tritt A."/>
            <person name="Yoshinaga Y."/>
            <person name="Zwiers L.-H."/>
            <person name="Turgeon B."/>
            <person name="Goodwin S."/>
            <person name="Spatafora J."/>
            <person name="Crous P."/>
            <person name="Grigoriev I."/>
        </authorList>
    </citation>
    <scope>NUCLEOTIDE SEQUENCE</scope>
    <source>
        <strain evidence="1">CBS 123094</strain>
    </source>
</reference>
<keyword evidence="2" id="KW-1185">Reference proteome</keyword>
<evidence type="ECO:0000313" key="2">
    <source>
        <dbReference type="Proteomes" id="UP000799779"/>
    </source>
</evidence>
<name>A0A6A5W167_9PLEO</name>